<feature type="domain" description="DUF6538" evidence="1">
    <location>
        <begin position="5"/>
        <end position="59"/>
    </location>
</feature>
<dbReference type="Pfam" id="PF20172">
    <property type="entry name" value="DUF6538"/>
    <property type="match status" value="1"/>
</dbReference>
<evidence type="ECO:0000313" key="3">
    <source>
        <dbReference type="Proteomes" id="UP000509322"/>
    </source>
</evidence>
<protein>
    <recommendedName>
        <fullName evidence="1">DUF6538 domain-containing protein</fullName>
    </recommendedName>
</protein>
<sequence length="181" mass="19853">MGITKDRGYWYFVKRVPKRFAHVDPRQKVTRALWTDSEREARIKAAAVEAEVMAYWEALAAGQADDAAAAYEAARKLAQARGFPYRPAAELAAGTIDNLLTRLEALIRSDGTFAPLAEASALLGAMDKPPRLDHGGASRVCEVFGHRAAGGKIRAADQTLAPAARARRRDLREAERRPCHD</sequence>
<dbReference type="AlphaFoldDB" id="A0A7H9BQX9"/>
<dbReference type="InterPro" id="IPR046668">
    <property type="entry name" value="DUF6538"/>
</dbReference>
<evidence type="ECO:0000313" key="2">
    <source>
        <dbReference type="EMBL" id="QLH13138.1"/>
    </source>
</evidence>
<dbReference type="EMBL" id="CP058689">
    <property type="protein sequence ID" value="QLH13138.1"/>
    <property type="molecule type" value="Genomic_DNA"/>
</dbReference>
<gene>
    <name evidence="2" type="ORF">HYQ43_02210</name>
</gene>
<organism evidence="2 3">
    <name type="scientific">Paracoccus pantotrophus</name>
    <name type="common">Thiosphaera pantotropha</name>
    <dbReference type="NCBI Taxonomy" id="82367"/>
    <lineage>
        <taxon>Bacteria</taxon>
        <taxon>Pseudomonadati</taxon>
        <taxon>Pseudomonadota</taxon>
        <taxon>Alphaproteobacteria</taxon>
        <taxon>Rhodobacterales</taxon>
        <taxon>Paracoccaceae</taxon>
        <taxon>Paracoccus</taxon>
    </lineage>
</organism>
<evidence type="ECO:0000259" key="1">
    <source>
        <dbReference type="Pfam" id="PF20172"/>
    </source>
</evidence>
<name>A0A7H9BQX9_PARPN</name>
<dbReference type="Proteomes" id="UP000509322">
    <property type="component" value="Chromosome 1"/>
</dbReference>
<accession>A0A7H9BQX9</accession>
<proteinExistence type="predicted"/>
<dbReference type="RefSeq" id="WP_155984405.1">
    <property type="nucleotide sequence ID" value="NZ_CP058689.1"/>
</dbReference>
<reference evidence="2 3" key="1">
    <citation type="submission" date="2020-07" db="EMBL/GenBank/DDBJ databases">
        <title>The complete genome of Paracoccus pantotrophus ACCC 10489.</title>
        <authorList>
            <person name="Si Y."/>
        </authorList>
    </citation>
    <scope>NUCLEOTIDE SEQUENCE [LARGE SCALE GENOMIC DNA]</scope>
    <source>
        <strain evidence="2 3">ACCC10489</strain>
    </source>
</reference>